<organism evidence="2 3">
    <name type="scientific">Camelus dromedarius</name>
    <name type="common">Dromedary</name>
    <name type="synonym">Arabian camel</name>
    <dbReference type="NCBI Taxonomy" id="9838"/>
    <lineage>
        <taxon>Eukaryota</taxon>
        <taxon>Metazoa</taxon>
        <taxon>Chordata</taxon>
        <taxon>Craniata</taxon>
        <taxon>Vertebrata</taxon>
        <taxon>Euteleostomi</taxon>
        <taxon>Mammalia</taxon>
        <taxon>Eutheria</taxon>
        <taxon>Laurasiatheria</taxon>
        <taxon>Artiodactyla</taxon>
        <taxon>Tylopoda</taxon>
        <taxon>Camelidae</taxon>
        <taxon>Camelus</taxon>
    </lineage>
</organism>
<name>A0A5N4DZ09_CAMDR</name>
<evidence type="ECO:0000313" key="2">
    <source>
        <dbReference type="EMBL" id="KAB1276220.1"/>
    </source>
</evidence>
<dbReference type="AlphaFoldDB" id="A0A5N4DZ09"/>
<evidence type="ECO:0000256" key="1">
    <source>
        <dbReference type="SAM" id="MobiDB-lite"/>
    </source>
</evidence>
<gene>
    <name evidence="2" type="ORF">Cadr_000007706</name>
</gene>
<dbReference type="EMBL" id="JWIN03000007">
    <property type="protein sequence ID" value="KAB1276220.1"/>
    <property type="molecule type" value="Genomic_DNA"/>
</dbReference>
<feature type="region of interest" description="Disordered" evidence="1">
    <location>
        <begin position="544"/>
        <end position="650"/>
    </location>
</feature>
<evidence type="ECO:0000313" key="3">
    <source>
        <dbReference type="Proteomes" id="UP000299084"/>
    </source>
</evidence>
<feature type="region of interest" description="Disordered" evidence="1">
    <location>
        <begin position="121"/>
        <end position="141"/>
    </location>
</feature>
<comment type="caution">
    <text evidence="2">The sequence shown here is derived from an EMBL/GenBank/DDBJ whole genome shotgun (WGS) entry which is preliminary data.</text>
</comment>
<feature type="compositionally biased region" description="Basic and acidic residues" evidence="1">
    <location>
        <begin position="619"/>
        <end position="632"/>
    </location>
</feature>
<reference evidence="2 3" key="1">
    <citation type="journal article" date="2019" name="Mol. Ecol. Resour.">
        <title>Improving Illumina assemblies with Hi-C and long reads: an example with the North African dromedary.</title>
        <authorList>
            <person name="Elbers J.P."/>
            <person name="Rogers M.F."/>
            <person name="Perelman P.L."/>
            <person name="Proskuryakova A.A."/>
            <person name="Serdyukova N.A."/>
            <person name="Johnson W.E."/>
            <person name="Horin P."/>
            <person name="Corander J."/>
            <person name="Murphy D."/>
            <person name="Burger P.A."/>
        </authorList>
    </citation>
    <scope>NUCLEOTIDE SEQUENCE [LARGE SCALE GENOMIC DNA]</scope>
    <source>
        <strain evidence="2">Drom800</strain>
        <tissue evidence="2">Blood</tissue>
    </source>
</reference>
<feature type="region of interest" description="Disordered" evidence="1">
    <location>
        <begin position="340"/>
        <end position="368"/>
    </location>
</feature>
<proteinExistence type="predicted"/>
<feature type="compositionally biased region" description="Polar residues" evidence="1">
    <location>
        <begin position="593"/>
        <end position="616"/>
    </location>
</feature>
<dbReference type="Proteomes" id="UP000299084">
    <property type="component" value="Unassembled WGS sequence"/>
</dbReference>
<protein>
    <submittedName>
        <fullName evidence="2">Uncharacterized protein</fullName>
    </submittedName>
</protein>
<accession>A0A5N4DZ09</accession>
<keyword evidence="3" id="KW-1185">Reference proteome</keyword>
<feature type="region of interest" description="Disordered" evidence="1">
    <location>
        <begin position="426"/>
        <end position="445"/>
    </location>
</feature>
<sequence length="709" mass="76565">MLSRGAQLELGQKPLRLVQQVFWLFQAGSLATHGHNDLDGPRDRCTLLPITNPPVEHLASRNLTTRGLEPQDLLSLFLSNLPLTWMKAVCAPEKAPRGRGGGCLSTNSQGQSEATPCLQLWPRVLPGPHPRPQSPSDMAVNGARVSPALQGKNQQHAAPSRYTYSSFSFAPDRLQHWRCRKAGHDPETKQPLESSAQDPNFLPGLKMVFCLIEHMEMCPETQWHTWHANHSLPGRGSGRQVGHKQHLSGWLILAKGTQGSPSQALGVGVGVGGIVNIGPPLSDLLLQSEKTGSYRYCREPGATGKGHARNAELPPFLELTPTAHTTTLLQKPGPPMHILGRGCGHPPSGSPEARSSPPPTTASPLLNTVPSLPSAPILRDIFHPPPCYTGVGCCARLAVARKAIPAHPLLLPRGLLPLSGEGFPPDHCSPHRSARGPNSQTKRTLPEDDACSWPMCSLHLEACVPWSHLSGVFRFSDQTLLPSLALIWMSHNLRPDVGRERGLLRQTKLGRSSSPTTGQLNSRSPCLAFNVPTARHRHSVLGPLEVRGSGGLKESGPWPKEGEARRLPPEGQLLCPEGSSDHARRFGDRKRTTTSPALSGTAGQMNEHLTAQQAQVLKNEGKDSVQRAEPRRTAGPGHVAAGRVHGRPGSRSQVAWHLGFGASPKEAVTWEQACAKLGAAGEEGGWLTGRRVTAHQWRGGWPPTSHEWV</sequence>
<feature type="compositionally biased region" description="Basic and acidic residues" evidence="1">
    <location>
        <begin position="579"/>
        <end position="591"/>
    </location>
</feature>